<gene>
    <name evidence="9" type="ORF">LJ751_05885</name>
    <name evidence="8" type="ORF">LJ752_08985</name>
</gene>
<dbReference type="RefSeq" id="WP_227890980.1">
    <property type="nucleotide sequence ID" value="NZ_CP095461.1"/>
</dbReference>
<protein>
    <submittedName>
        <fullName evidence="9">PLD nuclease N-terminal domain-containing protein</fullName>
    </submittedName>
</protein>
<proteinExistence type="predicted"/>
<dbReference type="Proteomes" id="UP001139168">
    <property type="component" value="Unassembled WGS sequence"/>
</dbReference>
<keyword evidence="3 6" id="KW-0812">Transmembrane</keyword>
<evidence type="ECO:0000313" key="10">
    <source>
        <dbReference type="Proteomes" id="UP001139168"/>
    </source>
</evidence>
<evidence type="ECO:0000313" key="11">
    <source>
        <dbReference type="Proteomes" id="UP001139264"/>
    </source>
</evidence>
<comment type="caution">
    <text evidence="9">The sequence shown here is derived from an EMBL/GenBank/DDBJ whole genome shotgun (WGS) entry which is preliminary data.</text>
</comment>
<dbReference type="Proteomes" id="UP001139264">
    <property type="component" value="Unassembled WGS sequence"/>
</dbReference>
<feature type="transmembrane region" description="Helical" evidence="6">
    <location>
        <begin position="63"/>
        <end position="81"/>
    </location>
</feature>
<keyword evidence="10" id="KW-1185">Reference proteome</keyword>
<name>A0A9X1M135_9MICC</name>
<keyword evidence="2" id="KW-1003">Cell membrane</keyword>
<evidence type="ECO:0000256" key="1">
    <source>
        <dbReference type="ARBA" id="ARBA00004651"/>
    </source>
</evidence>
<evidence type="ECO:0000313" key="8">
    <source>
        <dbReference type="EMBL" id="MCC3266177.1"/>
    </source>
</evidence>
<comment type="subcellular location">
    <subcellularLocation>
        <location evidence="1">Cell membrane</location>
        <topology evidence="1">Multi-pass membrane protein</topology>
    </subcellularLocation>
</comment>
<organism evidence="9 11">
    <name type="scientific">Arthrobacter gengyunqii</name>
    <dbReference type="NCBI Taxonomy" id="2886940"/>
    <lineage>
        <taxon>Bacteria</taxon>
        <taxon>Bacillati</taxon>
        <taxon>Actinomycetota</taxon>
        <taxon>Actinomycetes</taxon>
        <taxon>Micrococcales</taxon>
        <taxon>Micrococcaceae</taxon>
        <taxon>Arthrobacter</taxon>
    </lineage>
</organism>
<dbReference type="EMBL" id="JAJFZQ010000005">
    <property type="protein sequence ID" value="MCC3266177.1"/>
    <property type="molecule type" value="Genomic_DNA"/>
</dbReference>
<accession>A0A9X1M135</accession>
<evidence type="ECO:0000313" key="9">
    <source>
        <dbReference type="EMBL" id="MCC3268890.1"/>
    </source>
</evidence>
<dbReference type="InterPro" id="IPR027379">
    <property type="entry name" value="CLS_N"/>
</dbReference>
<dbReference type="Pfam" id="PF13396">
    <property type="entry name" value="PLDc_N"/>
    <property type="match status" value="1"/>
</dbReference>
<evidence type="ECO:0000256" key="5">
    <source>
        <dbReference type="ARBA" id="ARBA00023136"/>
    </source>
</evidence>
<dbReference type="EMBL" id="JAJFZP010000005">
    <property type="protein sequence ID" value="MCC3268890.1"/>
    <property type="molecule type" value="Genomic_DNA"/>
</dbReference>
<evidence type="ECO:0000256" key="3">
    <source>
        <dbReference type="ARBA" id="ARBA00022692"/>
    </source>
</evidence>
<evidence type="ECO:0000256" key="2">
    <source>
        <dbReference type="ARBA" id="ARBA00022475"/>
    </source>
</evidence>
<keyword evidence="5 6" id="KW-0472">Membrane</keyword>
<evidence type="ECO:0000256" key="6">
    <source>
        <dbReference type="SAM" id="Phobius"/>
    </source>
</evidence>
<dbReference type="AlphaFoldDB" id="A0A9X1M135"/>
<sequence>MEGRPISERNGNTMAMKKSLKDLTHQQKKLVGVSATVQFALAGLALADIWRRPASEVRGSRALWSAACAVNFIGPLSYFIFGRRK</sequence>
<feature type="domain" description="Cardiolipin synthase N-terminal" evidence="7">
    <location>
        <begin position="41"/>
        <end position="83"/>
    </location>
</feature>
<evidence type="ECO:0000259" key="7">
    <source>
        <dbReference type="Pfam" id="PF13396"/>
    </source>
</evidence>
<evidence type="ECO:0000256" key="4">
    <source>
        <dbReference type="ARBA" id="ARBA00022989"/>
    </source>
</evidence>
<dbReference type="GO" id="GO:0005886">
    <property type="term" value="C:plasma membrane"/>
    <property type="evidence" value="ECO:0007669"/>
    <property type="project" value="UniProtKB-SubCell"/>
</dbReference>
<keyword evidence="4 6" id="KW-1133">Transmembrane helix</keyword>
<reference evidence="9" key="1">
    <citation type="submission" date="2021-10" db="EMBL/GenBank/DDBJ databases">
        <title>Novel species in genus Arthrobacter.</title>
        <authorList>
            <person name="Liu Y."/>
        </authorList>
    </citation>
    <scope>NUCLEOTIDE SEQUENCE</scope>
    <source>
        <strain evidence="8">Zg-Y786</strain>
        <strain evidence="9">Zg-Y809</strain>
    </source>
</reference>